<proteinExistence type="predicted"/>
<evidence type="ECO:0000313" key="2">
    <source>
        <dbReference type="Proteomes" id="UP001212841"/>
    </source>
</evidence>
<dbReference type="PANTHER" id="PTHR13228:SF3">
    <property type="entry name" value="CONSERVED OLIGOMERIC GOLGI COMPLEX SUBUNIT 5"/>
    <property type="match status" value="1"/>
</dbReference>
<dbReference type="GO" id="GO:0017119">
    <property type="term" value="C:Golgi transport complex"/>
    <property type="evidence" value="ECO:0007669"/>
    <property type="project" value="InterPro"/>
</dbReference>
<comment type="caution">
    <text evidence="1">The sequence shown here is derived from an EMBL/GenBank/DDBJ whole genome shotgun (WGS) entry which is preliminary data.</text>
</comment>
<accession>A0AAD5SHY7</accession>
<sequence length="149" mass="17427">MRLAGDMTQLEFTLNQWFTAGQMRLENEMRQSYRALRAFKPLLFLDPSEISSTTHTSTLPPLIILHHLFSRAYPQIQLPMFVFGWTVTQYSEWLDTHEEGDALDLLERCLDVYVEDVRKRGEREFCGEYPVIRRLIGELREAMGADRGV</sequence>
<dbReference type="Proteomes" id="UP001212841">
    <property type="component" value="Unassembled WGS sequence"/>
</dbReference>
<keyword evidence="2" id="KW-1185">Reference proteome</keyword>
<name>A0AAD5SHY7_9FUNG</name>
<protein>
    <submittedName>
        <fullName evidence="1">Conserved oligomeric Golgi complex subunit</fullName>
    </submittedName>
</protein>
<gene>
    <name evidence="1" type="primary">COG5</name>
    <name evidence="1" type="ORF">HK097_003838</name>
</gene>
<dbReference type="GO" id="GO:0006891">
    <property type="term" value="P:intra-Golgi vesicle-mediated transport"/>
    <property type="evidence" value="ECO:0007669"/>
    <property type="project" value="InterPro"/>
</dbReference>
<dbReference type="EMBL" id="JADGJD010000194">
    <property type="protein sequence ID" value="KAJ3053610.1"/>
    <property type="molecule type" value="Genomic_DNA"/>
</dbReference>
<dbReference type="AlphaFoldDB" id="A0AAD5SHY7"/>
<organism evidence="1 2">
    <name type="scientific">Rhizophlyctis rosea</name>
    <dbReference type="NCBI Taxonomy" id="64517"/>
    <lineage>
        <taxon>Eukaryota</taxon>
        <taxon>Fungi</taxon>
        <taxon>Fungi incertae sedis</taxon>
        <taxon>Chytridiomycota</taxon>
        <taxon>Chytridiomycota incertae sedis</taxon>
        <taxon>Chytridiomycetes</taxon>
        <taxon>Rhizophlyctidales</taxon>
        <taxon>Rhizophlyctidaceae</taxon>
        <taxon>Rhizophlyctis</taxon>
    </lineage>
</organism>
<dbReference type="PANTHER" id="PTHR13228">
    <property type="entry name" value="CONSERVED OLIGOMERIC GOLGI COMPLEX COMPONENT 5"/>
    <property type="match status" value="1"/>
</dbReference>
<evidence type="ECO:0000313" key="1">
    <source>
        <dbReference type="EMBL" id="KAJ3053610.1"/>
    </source>
</evidence>
<reference evidence="1" key="1">
    <citation type="submission" date="2020-05" db="EMBL/GenBank/DDBJ databases">
        <title>Phylogenomic resolution of chytrid fungi.</title>
        <authorList>
            <person name="Stajich J.E."/>
            <person name="Amses K."/>
            <person name="Simmons R."/>
            <person name="Seto K."/>
            <person name="Myers J."/>
            <person name="Bonds A."/>
            <person name="Quandt C.A."/>
            <person name="Barry K."/>
            <person name="Liu P."/>
            <person name="Grigoriev I."/>
            <person name="Longcore J.E."/>
            <person name="James T.Y."/>
        </authorList>
    </citation>
    <scope>NUCLEOTIDE SEQUENCE</scope>
    <source>
        <strain evidence="1">JEL0318</strain>
    </source>
</reference>
<dbReference type="InterPro" id="IPR019465">
    <property type="entry name" value="Cog5"/>
</dbReference>